<keyword evidence="3" id="KW-0804">Transcription</keyword>
<dbReference type="Pfam" id="PF12833">
    <property type="entry name" value="HTH_18"/>
    <property type="match status" value="1"/>
</dbReference>
<evidence type="ECO:0000256" key="4">
    <source>
        <dbReference type="SAM" id="Coils"/>
    </source>
</evidence>
<evidence type="ECO:0000256" key="1">
    <source>
        <dbReference type="ARBA" id="ARBA00023015"/>
    </source>
</evidence>
<feature type="transmembrane region" description="Helical" evidence="5">
    <location>
        <begin position="291"/>
        <end position="313"/>
    </location>
</feature>
<dbReference type="InterPro" id="IPR018060">
    <property type="entry name" value="HTH_AraC"/>
</dbReference>
<dbReference type="PROSITE" id="PS00041">
    <property type="entry name" value="HTH_ARAC_FAMILY_1"/>
    <property type="match status" value="1"/>
</dbReference>
<dbReference type="PROSITE" id="PS50887">
    <property type="entry name" value="GGDEF"/>
    <property type="match status" value="1"/>
</dbReference>
<keyword evidence="5" id="KW-0472">Membrane</keyword>
<keyword evidence="2" id="KW-0238">DNA-binding</keyword>
<dbReference type="InterPro" id="IPR000160">
    <property type="entry name" value="GGDEF_dom"/>
</dbReference>
<gene>
    <name evidence="8" type="ORF">SAMN04487943_102304</name>
</gene>
<name>A0A1I4IUG8_9BACI</name>
<dbReference type="RefSeq" id="WP_091482018.1">
    <property type="nucleotide sequence ID" value="NZ_FOTR01000002.1"/>
</dbReference>
<dbReference type="STRING" id="334253.SAMN04487943_102304"/>
<evidence type="ECO:0000313" key="8">
    <source>
        <dbReference type="EMBL" id="SFL57954.1"/>
    </source>
</evidence>
<dbReference type="PROSITE" id="PS01124">
    <property type="entry name" value="HTH_ARAC_FAMILY_2"/>
    <property type="match status" value="1"/>
</dbReference>
<keyword evidence="9" id="KW-1185">Reference proteome</keyword>
<keyword evidence="1" id="KW-0805">Transcription regulation</keyword>
<evidence type="ECO:0000259" key="7">
    <source>
        <dbReference type="PROSITE" id="PS50887"/>
    </source>
</evidence>
<feature type="transmembrane region" description="Helical" evidence="5">
    <location>
        <begin position="12"/>
        <end position="34"/>
    </location>
</feature>
<evidence type="ECO:0000256" key="5">
    <source>
        <dbReference type="SAM" id="Phobius"/>
    </source>
</evidence>
<evidence type="ECO:0000259" key="6">
    <source>
        <dbReference type="PROSITE" id="PS01124"/>
    </source>
</evidence>
<accession>A0A1I4IUG8</accession>
<reference evidence="9" key="1">
    <citation type="submission" date="2016-10" db="EMBL/GenBank/DDBJ databases">
        <authorList>
            <person name="Varghese N."/>
            <person name="Submissions S."/>
        </authorList>
    </citation>
    <scope>NUCLEOTIDE SEQUENCE [LARGE SCALE GENOMIC DNA]</scope>
    <source>
        <strain evidence="9">CGMCC 1.4250</strain>
    </source>
</reference>
<dbReference type="SMART" id="SM00342">
    <property type="entry name" value="HTH_ARAC"/>
    <property type="match status" value="1"/>
</dbReference>
<dbReference type="OrthoDB" id="1975037at2"/>
<evidence type="ECO:0000256" key="3">
    <source>
        <dbReference type="ARBA" id="ARBA00023163"/>
    </source>
</evidence>
<dbReference type="PANTHER" id="PTHR43280:SF10">
    <property type="entry name" value="REGULATORY PROTEIN POCR"/>
    <property type="match status" value="1"/>
</dbReference>
<evidence type="ECO:0000313" key="9">
    <source>
        <dbReference type="Proteomes" id="UP000198565"/>
    </source>
</evidence>
<dbReference type="InterPro" id="IPR018062">
    <property type="entry name" value="HTH_AraC-typ_CS"/>
</dbReference>
<feature type="domain" description="HTH araC/xylS-type" evidence="6">
    <location>
        <begin position="656"/>
        <end position="754"/>
    </location>
</feature>
<protein>
    <submittedName>
        <fullName evidence="8">Helix-turn-helix domain-containing protein</fullName>
    </submittedName>
</protein>
<keyword evidence="4" id="KW-0175">Coiled coil</keyword>
<keyword evidence="5" id="KW-1133">Transmembrane helix</keyword>
<feature type="domain" description="GGDEF" evidence="7">
    <location>
        <begin position="402"/>
        <end position="531"/>
    </location>
</feature>
<dbReference type="AlphaFoldDB" id="A0A1I4IUG8"/>
<dbReference type="GO" id="GO:0003700">
    <property type="term" value="F:DNA-binding transcription factor activity"/>
    <property type="evidence" value="ECO:0007669"/>
    <property type="project" value="InterPro"/>
</dbReference>
<proteinExistence type="predicted"/>
<sequence length="758" mass="89349">MFKKKQQFYLKLLSFVLLLGIIPVLLVGIFSFLISSNNIQDKVEKEKEYNVYQTQMTIEQVLKQVDQSLTNFAMSPLAKQLLEEPMEPNQFPLYRRLKKELNYLQRFDSGVIDIAYINKEQMWLIRNRGLTTLSNQDKELIENYSELTNQSAWLIQESEDTFTDQYANNCKRYLSMVKKLPLSSVHNKGFITAIIPTCDLQERILMEENNGSTIVLNENKQVVFNSEKKQINSLENHPVISAIQQNKQIQNQLHIDYNNEKYTVTYRVSNYNGWTYINLIRLNDLKESSYAIGWFTFLICLVIVLGLIIVAIIGSGKLYKPIQQIIHIMKLPNEADNNKSHDEIEEITKQIHTILDKNQTLEERVKTQKDQLHLFFMNKLILGNITENEIVEKLPKEINSEHWFTVMLIKIDSLEGTRFTDNDNDVILFSINTIINELISEDNRFTPIVLEDKQVTVLMGKEKNHGYKEDIDTLTKRVQKTIADVLKISISIGISNRYFNLIETNEALQKSEAALRQTIVLGKGQVIRFDSLEGQHSFKTFYPKQIEHDLFDAIKTLHHERVDQKLTELLDNIFNKQLTYTQYEISILRFINNLLEFTEMLAIEIDMIDDKQTLINYLYRFRIREDIENWFKQVMIYPIMGHLKNRLELQYHSLSEQVIHIIHEEFDQELTLERVADRLHYNASYLSNLFRQETNRSFSEYLAQYRIEMAKNWLETTKMPVKDIANELRYNNSQNFIRSFRKNVGMTPGNYRKKMKLE</sequence>
<dbReference type="PANTHER" id="PTHR43280">
    <property type="entry name" value="ARAC-FAMILY TRANSCRIPTIONAL REGULATOR"/>
    <property type="match status" value="1"/>
</dbReference>
<evidence type="ECO:0000256" key="2">
    <source>
        <dbReference type="ARBA" id="ARBA00023125"/>
    </source>
</evidence>
<dbReference type="GO" id="GO:0043565">
    <property type="term" value="F:sequence-specific DNA binding"/>
    <property type="evidence" value="ECO:0007669"/>
    <property type="project" value="InterPro"/>
</dbReference>
<keyword evidence="5" id="KW-0812">Transmembrane</keyword>
<dbReference type="Proteomes" id="UP000198565">
    <property type="component" value="Unassembled WGS sequence"/>
</dbReference>
<dbReference type="Gene3D" id="1.10.10.60">
    <property type="entry name" value="Homeodomain-like"/>
    <property type="match status" value="2"/>
</dbReference>
<feature type="coiled-coil region" evidence="4">
    <location>
        <begin position="344"/>
        <end position="371"/>
    </location>
</feature>
<dbReference type="InterPro" id="IPR009057">
    <property type="entry name" value="Homeodomain-like_sf"/>
</dbReference>
<organism evidence="8 9">
    <name type="scientific">Gracilibacillus orientalis</name>
    <dbReference type="NCBI Taxonomy" id="334253"/>
    <lineage>
        <taxon>Bacteria</taxon>
        <taxon>Bacillati</taxon>
        <taxon>Bacillota</taxon>
        <taxon>Bacilli</taxon>
        <taxon>Bacillales</taxon>
        <taxon>Bacillaceae</taxon>
        <taxon>Gracilibacillus</taxon>
    </lineage>
</organism>
<dbReference type="SUPFAM" id="SSF46689">
    <property type="entry name" value="Homeodomain-like"/>
    <property type="match status" value="2"/>
</dbReference>
<dbReference type="EMBL" id="FOTR01000002">
    <property type="protein sequence ID" value="SFL57954.1"/>
    <property type="molecule type" value="Genomic_DNA"/>
</dbReference>